<comment type="caution">
    <text evidence="3">The sequence shown here is derived from an EMBL/GenBank/DDBJ whole genome shotgun (WGS) entry which is preliminary data.</text>
</comment>
<dbReference type="PANTHER" id="PTHR34980">
    <property type="entry name" value="INNER MEMBRANE PROTEIN-RELATED-RELATED"/>
    <property type="match status" value="1"/>
</dbReference>
<protein>
    <submittedName>
        <fullName evidence="3">DUF805 domain-containing protein</fullName>
    </submittedName>
</protein>
<accession>A0ABT9INI6</accession>
<feature type="region of interest" description="Disordered" evidence="1">
    <location>
        <begin position="1"/>
        <end position="52"/>
    </location>
</feature>
<feature type="compositionally biased region" description="Basic and acidic residues" evidence="1">
    <location>
        <begin position="1"/>
        <end position="13"/>
    </location>
</feature>
<dbReference type="PANTHER" id="PTHR34980:SF2">
    <property type="entry name" value="INNER MEMBRANE PROTEIN YHAH-RELATED"/>
    <property type="match status" value="1"/>
</dbReference>
<evidence type="ECO:0000313" key="3">
    <source>
        <dbReference type="EMBL" id="MDP5227153.1"/>
    </source>
</evidence>
<sequence length="216" mass="23431">MTQQPERQDDDGGRPPQGQQPYRAQHQPQQPPQYGQSQPGARPPQPPSPYGQPSYSGGLYAPFVPRPRVGFVDAIKLGFANYANFKGRAGRSEFWWWYLFRLIVVGIPAGIGYGMLLGGIVSQLATDRQYGSGYGTAPDVVFTGAMGAGTVLMVIGLIIELAILLPDLAITWRRLHDGGFPGPMFFLAFIPGVGGIIVLVLTILPSKPEGMKYEAQ</sequence>
<name>A0ABT9INI6_9MICC</name>
<evidence type="ECO:0000256" key="2">
    <source>
        <dbReference type="SAM" id="Phobius"/>
    </source>
</evidence>
<feature type="transmembrane region" description="Helical" evidence="2">
    <location>
        <begin position="185"/>
        <end position="204"/>
    </location>
</feature>
<keyword evidence="2" id="KW-1133">Transmembrane helix</keyword>
<dbReference type="EMBL" id="JAVALS010000004">
    <property type="protein sequence ID" value="MDP5227153.1"/>
    <property type="molecule type" value="Genomic_DNA"/>
</dbReference>
<dbReference type="Pfam" id="PF05656">
    <property type="entry name" value="DUF805"/>
    <property type="match status" value="1"/>
</dbReference>
<dbReference type="Proteomes" id="UP001232725">
    <property type="component" value="Unassembled WGS sequence"/>
</dbReference>
<evidence type="ECO:0000313" key="4">
    <source>
        <dbReference type="Proteomes" id="UP001232725"/>
    </source>
</evidence>
<dbReference type="RefSeq" id="WP_305996202.1">
    <property type="nucleotide sequence ID" value="NZ_JAVALS010000004.1"/>
</dbReference>
<dbReference type="InterPro" id="IPR008523">
    <property type="entry name" value="DUF805"/>
</dbReference>
<keyword evidence="2" id="KW-0812">Transmembrane</keyword>
<keyword evidence="4" id="KW-1185">Reference proteome</keyword>
<keyword evidence="2" id="KW-0472">Membrane</keyword>
<evidence type="ECO:0000256" key="1">
    <source>
        <dbReference type="SAM" id="MobiDB-lite"/>
    </source>
</evidence>
<feature type="transmembrane region" description="Helical" evidence="2">
    <location>
        <begin position="95"/>
        <end position="120"/>
    </location>
</feature>
<reference evidence="3 4" key="1">
    <citation type="submission" date="2023-08" db="EMBL/GenBank/DDBJ databases">
        <title>Arthrobacter horti sp. nov., isolated from forest soil.</title>
        <authorList>
            <person name="Park M."/>
        </authorList>
    </citation>
    <scope>NUCLEOTIDE SEQUENCE [LARGE SCALE GENOMIC DNA]</scope>
    <source>
        <strain evidence="3 4">YJM1</strain>
    </source>
</reference>
<feature type="transmembrane region" description="Helical" evidence="2">
    <location>
        <begin position="140"/>
        <end position="165"/>
    </location>
</feature>
<gene>
    <name evidence="3" type="ORF">Q9R02_08320</name>
</gene>
<feature type="compositionally biased region" description="Low complexity" evidence="1">
    <location>
        <begin position="16"/>
        <end position="40"/>
    </location>
</feature>
<organism evidence="3 4">
    <name type="scientific">Arthrobacter horti</name>
    <dbReference type="NCBI Taxonomy" id="3068273"/>
    <lineage>
        <taxon>Bacteria</taxon>
        <taxon>Bacillati</taxon>
        <taxon>Actinomycetota</taxon>
        <taxon>Actinomycetes</taxon>
        <taxon>Micrococcales</taxon>
        <taxon>Micrococcaceae</taxon>
        <taxon>Arthrobacter</taxon>
    </lineage>
</organism>
<feature type="compositionally biased region" description="Pro residues" evidence="1">
    <location>
        <begin position="41"/>
        <end position="50"/>
    </location>
</feature>
<proteinExistence type="predicted"/>